<protein>
    <submittedName>
        <fullName evidence="1">EcsC family protein</fullName>
    </submittedName>
</protein>
<dbReference type="OrthoDB" id="2040879at2"/>
<comment type="caution">
    <text evidence="1">The sequence shown here is derived from an EMBL/GenBank/DDBJ whole genome shotgun (WGS) entry which is preliminary data.</text>
</comment>
<dbReference type="AlphaFoldDB" id="A0A4R1J8C0"/>
<sequence>MSELNAGLMRKIKEAIWNIDPNRILHDVHGHGVAASSLVDLAHRSDIYPRLQPLMNQYVKTASRYSALTGASSGFGGFVSAVTFASADLVNIAAQLYRLNQKLALVHGQDITHAALQHRLQQIYLQSLGFNDKAQEVILGKVKIDQNVLGHEAVKSFAVQLVKEVAKHLAVKLSRKQAAKVIPLLGAAVGGGANYWFTQRSGQAMIQAYQQFYCAERAGISEPM</sequence>
<accession>A0A4R1J8C0</accession>
<dbReference type="Pfam" id="PF12787">
    <property type="entry name" value="EcsC"/>
    <property type="match status" value="1"/>
</dbReference>
<gene>
    <name evidence="1" type="ORF">EV690_3296</name>
</gene>
<dbReference type="Proteomes" id="UP000295565">
    <property type="component" value="Unassembled WGS sequence"/>
</dbReference>
<dbReference type="EMBL" id="SMGD01000017">
    <property type="protein sequence ID" value="TCK46710.1"/>
    <property type="molecule type" value="Genomic_DNA"/>
</dbReference>
<evidence type="ECO:0000313" key="2">
    <source>
        <dbReference type="Proteomes" id="UP000295565"/>
    </source>
</evidence>
<name>A0A4R1J8C0_9GAMM</name>
<dbReference type="InterPro" id="IPR024787">
    <property type="entry name" value="EcsC"/>
</dbReference>
<dbReference type="RefSeq" id="WP_131914043.1">
    <property type="nucleotide sequence ID" value="NZ_OU594967.1"/>
</dbReference>
<reference evidence="1 2" key="1">
    <citation type="submission" date="2019-03" db="EMBL/GenBank/DDBJ databases">
        <title>Genomic Encyclopedia of Type Strains, Phase IV (KMG-IV): sequencing the most valuable type-strain genomes for metagenomic binning, comparative biology and taxonomic classification.</title>
        <authorList>
            <person name="Goeker M."/>
        </authorList>
    </citation>
    <scope>NUCLEOTIDE SEQUENCE [LARGE SCALE GENOMIC DNA]</scope>
    <source>
        <strain evidence="1 2">DSM 18577</strain>
    </source>
</reference>
<evidence type="ECO:0000313" key="1">
    <source>
        <dbReference type="EMBL" id="TCK46710.1"/>
    </source>
</evidence>
<organism evidence="1 2">
    <name type="scientific">Celerinatantimonas diazotrophica</name>
    <dbReference type="NCBI Taxonomy" id="412034"/>
    <lineage>
        <taxon>Bacteria</taxon>
        <taxon>Pseudomonadati</taxon>
        <taxon>Pseudomonadota</taxon>
        <taxon>Gammaproteobacteria</taxon>
        <taxon>Celerinatantimonadaceae</taxon>
        <taxon>Celerinatantimonas</taxon>
    </lineage>
</organism>
<keyword evidence="2" id="KW-1185">Reference proteome</keyword>
<proteinExistence type="predicted"/>